<organism evidence="5 6">
    <name type="scientific">Pleurotus ostreatus</name>
    <name type="common">Oyster mushroom</name>
    <name type="synonym">White-rot fungus</name>
    <dbReference type="NCBI Taxonomy" id="5322"/>
    <lineage>
        <taxon>Eukaryota</taxon>
        <taxon>Fungi</taxon>
        <taxon>Dikarya</taxon>
        <taxon>Basidiomycota</taxon>
        <taxon>Agaricomycotina</taxon>
        <taxon>Agaricomycetes</taxon>
        <taxon>Agaricomycetidae</taxon>
        <taxon>Agaricales</taxon>
        <taxon>Pleurotineae</taxon>
        <taxon>Pleurotaceae</taxon>
        <taxon>Pleurotus</taxon>
    </lineage>
</organism>
<feature type="compositionally biased region" description="Polar residues" evidence="4">
    <location>
        <begin position="217"/>
        <end position="227"/>
    </location>
</feature>
<dbReference type="GeneID" id="59373933"/>
<evidence type="ECO:0000256" key="2">
    <source>
        <dbReference type="ARBA" id="ARBA00013807"/>
    </source>
</evidence>
<reference evidence="5" key="1">
    <citation type="submission" date="2019-07" db="EMBL/GenBank/DDBJ databases">
        <authorList>
            <person name="Palmer J.M."/>
        </authorList>
    </citation>
    <scope>NUCLEOTIDE SEQUENCE</scope>
    <source>
        <strain evidence="5">PC9</strain>
    </source>
</reference>
<accession>A0A8H6ZZN3</accession>
<feature type="region of interest" description="Disordered" evidence="4">
    <location>
        <begin position="883"/>
        <end position="983"/>
    </location>
</feature>
<dbReference type="GO" id="GO:0000323">
    <property type="term" value="C:lytic vacuole"/>
    <property type="evidence" value="ECO:0007669"/>
    <property type="project" value="TreeGrafter"/>
</dbReference>
<keyword evidence="3" id="KW-0175">Coiled coil</keyword>
<dbReference type="AlphaFoldDB" id="A0A8H6ZZN3"/>
<feature type="region of interest" description="Disordered" evidence="4">
    <location>
        <begin position="80"/>
        <end position="144"/>
    </location>
</feature>
<evidence type="ECO:0000313" key="5">
    <source>
        <dbReference type="EMBL" id="KAF7437278.1"/>
    </source>
</evidence>
<evidence type="ECO:0000256" key="3">
    <source>
        <dbReference type="ARBA" id="ARBA00023054"/>
    </source>
</evidence>
<evidence type="ECO:0000256" key="4">
    <source>
        <dbReference type="SAM" id="MobiDB-lite"/>
    </source>
</evidence>
<feature type="compositionally biased region" description="Low complexity" evidence="4">
    <location>
        <begin position="825"/>
        <end position="840"/>
    </location>
</feature>
<dbReference type="OrthoDB" id="72772at2759"/>
<feature type="compositionally biased region" description="Low complexity" evidence="4">
    <location>
        <begin position="968"/>
        <end position="983"/>
    </location>
</feature>
<feature type="region of interest" description="Disordered" evidence="4">
    <location>
        <begin position="217"/>
        <end position="258"/>
    </location>
</feature>
<proteinExistence type="inferred from homology"/>
<dbReference type="VEuPathDB" id="FungiDB:PC9H_004115"/>
<feature type="compositionally biased region" description="Polar residues" evidence="4">
    <location>
        <begin position="274"/>
        <end position="301"/>
    </location>
</feature>
<dbReference type="GO" id="GO:0032991">
    <property type="term" value="C:protein-containing complex"/>
    <property type="evidence" value="ECO:0007669"/>
    <property type="project" value="UniProtKB-ARBA"/>
</dbReference>
<dbReference type="PANTHER" id="PTHR15157">
    <property type="entry name" value="UV RADIATION RESISTANCE-ASSOCIATED GENE PROTEIN"/>
    <property type="match status" value="1"/>
</dbReference>
<evidence type="ECO:0000313" key="6">
    <source>
        <dbReference type="Proteomes" id="UP000623687"/>
    </source>
</evidence>
<gene>
    <name evidence="5" type="ORF">PC9H_004115</name>
</gene>
<dbReference type="GO" id="GO:0005768">
    <property type="term" value="C:endosome"/>
    <property type="evidence" value="ECO:0007669"/>
    <property type="project" value="TreeGrafter"/>
</dbReference>
<feature type="region of interest" description="Disordered" evidence="4">
    <location>
        <begin position="270"/>
        <end position="301"/>
    </location>
</feature>
<dbReference type="GO" id="GO:0000149">
    <property type="term" value="F:SNARE binding"/>
    <property type="evidence" value="ECO:0007669"/>
    <property type="project" value="TreeGrafter"/>
</dbReference>
<dbReference type="EMBL" id="JACETU010000002">
    <property type="protein sequence ID" value="KAF7437278.1"/>
    <property type="molecule type" value="Genomic_DNA"/>
</dbReference>
<dbReference type="Proteomes" id="UP000623687">
    <property type="component" value="Unassembled WGS sequence"/>
</dbReference>
<dbReference type="InterPro" id="IPR018791">
    <property type="entry name" value="UV_resistance/autophagy_Atg14"/>
</dbReference>
<feature type="compositionally biased region" description="Polar residues" evidence="4">
    <location>
        <begin position="116"/>
        <end position="130"/>
    </location>
</feature>
<dbReference type="Pfam" id="PF10186">
    <property type="entry name" value="ATG14"/>
    <property type="match status" value="1"/>
</dbReference>
<dbReference type="RefSeq" id="XP_036635177.1">
    <property type="nucleotide sequence ID" value="XM_036773704.1"/>
</dbReference>
<feature type="region of interest" description="Disordered" evidence="4">
    <location>
        <begin position="415"/>
        <end position="474"/>
    </location>
</feature>
<dbReference type="GO" id="GO:0035493">
    <property type="term" value="P:SNARE complex assembly"/>
    <property type="evidence" value="ECO:0007669"/>
    <property type="project" value="TreeGrafter"/>
</dbReference>
<sequence length="983" mass="106489">MSGGLQPRIRHVSSIQVRNFSPFPTRDTVASALTQPAERSQFTLHGHLSDDSDLTLNRRRSRKISLSSINSAHTIRSDIGDATVANGSPSETRGRKGKGVKVGSPAGPSSIPATLEQISPSRSGRTSGSAPTIRPRRPRTTSIMSTSSAGNVMGALYPPAVIPSSAASGSKSLSAMLPDNSQVSLEKVINSRLVETFITVTIPPAIPALGAEHTLAASNSRPSTPLASPSPKDKARVTPRQAKVPNGAGTRKDPKSILPNTRMLAHPVVKPNGKASTSSHKVSSLSIDSHSGCTSPAPSASTPNYFSDIHRPSTNPVFQTEQFAEWTNLSGTKLNIQMWAKSAKVSPRSTFVEGKGKAKQQDEPLTNSEWKIFHEWEINLNDLLPLPSEVKDNTELLPPNTLVFLLSPPGDYYYIPPPATPRERSSSPSAGYNSDPEFEVRQTQQNSAGSPPLSAHPSESTAPSRRRHRKQTDDAYEDFAKTSKWQDLFKLVSLQSCIVDTEASLNEIVSNLEASIDSDVLSKLKREVSEREAWVDDLRSSCGSLRRQSDELRYQLRARHKVLEDRRNILSAAKEQLKDDIISYSDAAMQVTEEEHRLQSLRSRFEPTRTFLISTLGSIFPIELSSPPDLLYTILDVPLPIPMGNNDPAPPLFLPNHKDINEDVVATSLGYAAQVVQLLAAYLGKGLVYPITCIGSRSLVRDGISAMVGPRMFPLFSKGVDTYRFEYGVFLLNKNIEMLMVDRDLRPVDMRHTLPNLKNLLLTLTSGDETPLRFRNIHRPPSSVISISSLESPPPESPSTPDGDATVGGTTPKASTLIELPVENTTPPASGASTPTVPASLNGTEKKTRSSYLSLAPLSSFLRLHLPSTSVNKPTAKEIFESGVSTQDGDGLSAHPTTEVAGEQSDSSEDREDVEADDTQDEEDRRTIRGAPVGLGIEVNGAESKEPEGLGRGIVATRASEKMEKVVPTTPSSTTQPAQSAYY</sequence>
<keyword evidence="6" id="KW-1185">Reference proteome</keyword>
<feature type="region of interest" description="Disordered" evidence="4">
    <location>
        <begin position="784"/>
        <end position="848"/>
    </location>
</feature>
<comment type="caution">
    <text evidence="5">The sequence shown here is derived from an EMBL/GenBank/DDBJ whole genome shotgun (WGS) entry which is preliminary data.</text>
</comment>
<feature type="compositionally biased region" description="Acidic residues" evidence="4">
    <location>
        <begin position="906"/>
        <end position="922"/>
    </location>
</feature>
<name>A0A8H6ZZN3_PLEOS</name>
<comment type="similarity">
    <text evidence="1">Belongs to the ATG14 family.</text>
</comment>
<evidence type="ECO:0000256" key="1">
    <source>
        <dbReference type="ARBA" id="ARBA00009574"/>
    </source>
</evidence>
<dbReference type="PANTHER" id="PTHR15157:SF5">
    <property type="entry name" value="UV RADIATION RESISTANCE-ASSOCIATED GENE PROTEIN"/>
    <property type="match status" value="1"/>
</dbReference>
<protein>
    <recommendedName>
        <fullName evidence="2">Autophagy-related protein 14</fullName>
    </recommendedName>
</protein>